<proteinExistence type="predicted"/>
<evidence type="ECO:0000313" key="1">
    <source>
        <dbReference type="EMBL" id="KZE73199.1"/>
    </source>
</evidence>
<gene>
    <name evidence="1" type="ORF">AV926_18460</name>
</gene>
<organism evidence="1 2">
    <name type="scientific">Myroides marinus</name>
    <dbReference type="NCBI Taxonomy" id="703342"/>
    <lineage>
        <taxon>Bacteria</taxon>
        <taxon>Pseudomonadati</taxon>
        <taxon>Bacteroidota</taxon>
        <taxon>Flavobacteriia</taxon>
        <taxon>Flavobacteriales</taxon>
        <taxon>Flavobacteriaceae</taxon>
        <taxon>Myroides</taxon>
    </lineage>
</organism>
<sequence>MLRIDKSIRIEVLNTGVEEVKAYYFTPYISHSPSYLLIEQNDKYFILKANYENMFFEISKLLYFIDLSETNKYLVYRNISEVIFKCFDENYIIKDLTPKLKSIE</sequence>
<dbReference type="Proteomes" id="UP000076630">
    <property type="component" value="Unassembled WGS sequence"/>
</dbReference>
<evidence type="ECO:0000313" key="2">
    <source>
        <dbReference type="Proteomes" id="UP000076630"/>
    </source>
</evidence>
<dbReference type="AlphaFoldDB" id="A0A165Q0C4"/>
<comment type="caution">
    <text evidence="1">The sequence shown here is derived from an EMBL/GenBank/DDBJ whole genome shotgun (WGS) entry which is preliminary data.</text>
</comment>
<keyword evidence="2" id="KW-1185">Reference proteome</keyword>
<accession>A0A165Q0C4</accession>
<protein>
    <submittedName>
        <fullName evidence="1">Uncharacterized protein</fullName>
    </submittedName>
</protein>
<reference evidence="1 2" key="1">
    <citation type="submission" date="2016-01" db="EMBL/GenBank/DDBJ databases">
        <title>Whole genome sequencing of Myroides marinus L41.</title>
        <authorList>
            <person name="Hong K.W."/>
        </authorList>
    </citation>
    <scope>NUCLEOTIDE SEQUENCE [LARGE SCALE GENOMIC DNA]</scope>
    <source>
        <strain evidence="1 2">L41</strain>
    </source>
</reference>
<name>A0A165Q0C4_9FLAO</name>
<dbReference type="EMBL" id="LQNU01000114">
    <property type="protein sequence ID" value="KZE73199.1"/>
    <property type="molecule type" value="Genomic_DNA"/>
</dbReference>